<gene>
    <name evidence="6" type="primary">yedQ</name>
    <name evidence="6" type="ORF">EHSB41UT_00619</name>
</gene>
<evidence type="ECO:0000256" key="1">
    <source>
        <dbReference type="ARBA" id="ARBA00001946"/>
    </source>
</evidence>
<feature type="transmembrane region" description="Helical" evidence="4">
    <location>
        <begin position="99"/>
        <end position="120"/>
    </location>
</feature>
<keyword evidence="6" id="KW-0808">Transferase</keyword>
<dbReference type="GO" id="GO:1902201">
    <property type="term" value="P:negative regulation of bacterial-type flagellum-dependent cell motility"/>
    <property type="evidence" value="ECO:0007669"/>
    <property type="project" value="TreeGrafter"/>
</dbReference>
<dbReference type="EC" id="2.7.7.65" evidence="2"/>
<keyword evidence="7" id="KW-1185">Reference proteome</keyword>
<evidence type="ECO:0000259" key="5">
    <source>
        <dbReference type="PROSITE" id="PS50887"/>
    </source>
</evidence>
<dbReference type="NCBIfam" id="TIGR00254">
    <property type="entry name" value="GGDEF"/>
    <property type="match status" value="1"/>
</dbReference>
<feature type="transmembrane region" description="Helical" evidence="4">
    <location>
        <begin position="75"/>
        <end position="93"/>
    </location>
</feature>
<reference evidence="6 7" key="1">
    <citation type="submission" date="2017-03" db="EMBL/GenBank/DDBJ databases">
        <authorList>
            <person name="Afonso C.L."/>
            <person name="Miller P.J."/>
            <person name="Scott M.A."/>
            <person name="Spackman E."/>
            <person name="Goraichik I."/>
            <person name="Dimitrov K.M."/>
            <person name="Suarez D.L."/>
            <person name="Swayne D.E."/>
        </authorList>
    </citation>
    <scope>NUCLEOTIDE SEQUENCE [LARGE SCALE GENOMIC DNA]</scope>
    <source>
        <strain evidence="6">SB41UT1</strain>
    </source>
</reference>
<comment type="cofactor">
    <cofactor evidence="1">
        <name>Mg(2+)</name>
        <dbReference type="ChEBI" id="CHEBI:18420"/>
    </cofactor>
</comment>
<dbReference type="Pfam" id="PF07695">
    <property type="entry name" value="7TMR-DISM_7TM"/>
    <property type="match status" value="1"/>
</dbReference>
<evidence type="ECO:0000256" key="2">
    <source>
        <dbReference type="ARBA" id="ARBA00012528"/>
    </source>
</evidence>
<proteinExistence type="predicted"/>
<keyword evidence="4" id="KW-0812">Transmembrane</keyword>
<dbReference type="GO" id="GO:0052621">
    <property type="term" value="F:diguanylate cyclase activity"/>
    <property type="evidence" value="ECO:0007669"/>
    <property type="project" value="UniProtKB-EC"/>
</dbReference>
<dbReference type="InterPro" id="IPR000160">
    <property type="entry name" value="GGDEF_dom"/>
</dbReference>
<feature type="domain" description="GGDEF" evidence="5">
    <location>
        <begin position="459"/>
        <end position="591"/>
    </location>
</feature>
<dbReference type="InterPro" id="IPR050469">
    <property type="entry name" value="Diguanylate_Cyclase"/>
</dbReference>
<dbReference type="PROSITE" id="PS50887">
    <property type="entry name" value="GGDEF"/>
    <property type="match status" value="1"/>
</dbReference>
<organism evidence="6 7">
    <name type="scientific">Parendozoicomonas haliclonae</name>
    <dbReference type="NCBI Taxonomy" id="1960125"/>
    <lineage>
        <taxon>Bacteria</taxon>
        <taxon>Pseudomonadati</taxon>
        <taxon>Pseudomonadota</taxon>
        <taxon>Gammaproteobacteria</taxon>
        <taxon>Oceanospirillales</taxon>
        <taxon>Endozoicomonadaceae</taxon>
        <taxon>Parendozoicomonas</taxon>
    </lineage>
</organism>
<dbReference type="RefSeq" id="WP_087106751.1">
    <property type="nucleotide sequence ID" value="NZ_FWPT01000001.1"/>
</dbReference>
<feature type="transmembrane region" description="Helical" evidence="4">
    <location>
        <begin position="48"/>
        <end position="68"/>
    </location>
</feature>
<feature type="transmembrane region" description="Helical" evidence="4">
    <location>
        <begin position="226"/>
        <end position="249"/>
    </location>
</feature>
<name>A0A1X7AF62_9GAMM</name>
<dbReference type="SMART" id="SM00267">
    <property type="entry name" value="GGDEF"/>
    <property type="match status" value="1"/>
</dbReference>
<dbReference type="Gene3D" id="3.30.70.270">
    <property type="match status" value="1"/>
</dbReference>
<dbReference type="GO" id="GO:0043709">
    <property type="term" value="P:cell adhesion involved in single-species biofilm formation"/>
    <property type="evidence" value="ECO:0007669"/>
    <property type="project" value="TreeGrafter"/>
</dbReference>
<dbReference type="FunFam" id="3.30.70.270:FF:000001">
    <property type="entry name" value="Diguanylate cyclase domain protein"/>
    <property type="match status" value="1"/>
</dbReference>
<dbReference type="GO" id="GO:0005886">
    <property type="term" value="C:plasma membrane"/>
    <property type="evidence" value="ECO:0007669"/>
    <property type="project" value="TreeGrafter"/>
</dbReference>
<dbReference type="EMBL" id="FWPT01000001">
    <property type="protein sequence ID" value="SMA36294.1"/>
    <property type="molecule type" value="Genomic_DNA"/>
</dbReference>
<dbReference type="Proteomes" id="UP000196573">
    <property type="component" value="Unassembled WGS sequence"/>
</dbReference>
<protein>
    <recommendedName>
        <fullName evidence="2">diguanylate cyclase</fullName>
        <ecNumber evidence="2">2.7.7.65</ecNumber>
    </recommendedName>
</protein>
<dbReference type="AlphaFoldDB" id="A0A1X7AF62"/>
<evidence type="ECO:0000313" key="6">
    <source>
        <dbReference type="EMBL" id="SMA36294.1"/>
    </source>
</evidence>
<dbReference type="PANTHER" id="PTHR45138">
    <property type="entry name" value="REGULATORY COMPONENTS OF SENSORY TRANSDUCTION SYSTEM"/>
    <property type="match status" value="1"/>
</dbReference>
<dbReference type="InterPro" id="IPR029787">
    <property type="entry name" value="Nucleotide_cyclase"/>
</dbReference>
<dbReference type="InterPro" id="IPR043128">
    <property type="entry name" value="Rev_trsase/Diguanyl_cyclase"/>
</dbReference>
<dbReference type="OrthoDB" id="9812260at2"/>
<dbReference type="CDD" id="cd01949">
    <property type="entry name" value="GGDEF"/>
    <property type="match status" value="1"/>
</dbReference>
<evidence type="ECO:0000313" key="7">
    <source>
        <dbReference type="Proteomes" id="UP000196573"/>
    </source>
</evidence>
<keyword evidence="4" id="KW-1133">Transmembrane helix</keyword>
<accession>A0A1X7AF62</accession>
<feature type="transmembrane region" description="Helical" evidence="4">
    <location>
        <begin position="167"/>
        <end position="188"/>
    </location>
</feature>
<dbReference type="InterPro" id="IPR011623">
    <property type="entry name" value="7TMR_DISM_rcpt_extracell_dom1"/>
</dbReference>
<keyword evidence="6" id="KW-0548">Nucleotidyltransferase</keyword>
<comment type="catalytic activity">
    <reaction evidence="3">
        <text>2 GTP = 3',3'-c-di-GMP + 2 diphosphate</text>
        <dbReference type="Rhea" id="RHEA:24898"/>
        <dbReference type="ChEBI" id="CHEBI:33019"/>
        <dbReference type="ChEBI" id="CHEBI:37565"/>
        <dbReference type="ChEBI" id="CHEBI:58805"/>
        <dbReference type="EC" id="2.7.7.65"/>
    </reaction>
</comment>
<feature type="transmembrane region" description="Helical" evidence="4">
    <location>
        <begin position="195"/>
        <end position="214"/>
    </location>
</feature>
<dbReference type="PANTHER" id="PTHR45138:SF9">
    <property type="entry name" value="DIGUANYLATE CYCLASE DGCM-RELATED"/>
    <property type="match status" value="1"/>
</dbReference>
<evidence type="ECO:0000256" key="3">
    <source>
        <dbReference type="ARBA" id="ARBA00034247"/>
    </source>
</evidence>
<feature type="transmembrane region" description="Helical" evidence="4">
    <location>
        <begin position="141"/>
        <end position="161"/>
    </location>
</feature>
<dbReference type="SUPFAM" id="SSF55073">
    <property type="entry name" value="Nucleotide cyclase"/>
    <property type="match status" value="1"/>
</dbReference>
<evidence type="ECO:0000256" key="4">
    <source>
        <dbReference type="SAM" id="Phobius"/>
    </source>
</evidence>
<sequence length="598" mass="67383">MKWAFQILMLVSGCLALLVYGSQSEETAWVFETNAGRFRLYGSEIEMMALDMVIALAVYNFCIFVRALKRSYFEYFLYSLLAGLYIAAVGYEREIGQPLVILGGVFASQLILLLMVLSVIQFQLSLLHFQFRQTLEWNPRIVSIWLVVALCVLISANIAGITLVDAGWINALVIALSGLFITACLYLMYKGYEHASYLVVGWLALGFGFLGQEVRGMTFFEAFDVYLQLTVPVGLVVQVIANSLALSAFTNERFRHYQQGYVLLENNLQREQNQRRVYNDAVRQYLHNIPSMDEQTVGTRLLEVLNNLLPIDSSVVIAWREGKLKVISLTFSSKVIYERIVEGQDSQLENIARQGQITSLPPSPENMSVGTINLVPVYWDSQSWILVAMQPSIGNNLKAAELQLCLDISNHACTLFMASSNFRKLQHEADMDGLTGMYNRRAFMRESASVVHRLREDHQNFSLLYMDIDQFKILNDSYGHAFGDHVLKQFAEVCRDNLRDRDLLARPGGEEFLALLPKADVNTAFVVAERIRKGLAELQFTELGTGYVTVSIGVSDSATHGYDIPHLMGKADRALYRAKANGRNRTVVNDGDMTLSRL</sequence>
<keyword evidence="4" id="KW-0472">Membrane</keyword>
<dbReference type="Pfam" id="PF00990">
    <property type="entry name" value="GGDEF"/>
    <property type="match status" value="1"/>
</dbReference>